<keyword evidence="3" id="KW-0677">Repeat</keyword>
<feature type="compositionally biased region" description="Basic and acidic residues" evidence="10">
    <location>
        <begin position="186"/>
        <end position="198"/>
    </location>
</feature>
<keyword evidence="6" id="KW-0539">Nucleus</keyword>
<dbReference type="GO" id="GO:0071031">
    <property type="term" value="P:nuclear mRNA surveillance of mRNA 3'-end processing"/>
    <property type="evidence" value="ECO:0007669"/>
    <property type="project" value="TreeGrafter"/>
</dbReference>
<evidence type="ECO:0000313" key="12">
    <source>
        <dbReference type="EMBL" id="KYQ57954.1"/>
    </source>
</evidence>
<keyword evidence="5" id="KW-0862">Zinc</keyword>
<evidence type="ECO:0000256" key="7">
    <source>
        <dbReference type="ARBA" id="ARBA00041190"/>
    </source>
</evidence>
<dbReference type="GO" id="GO:0003723">
    <property type="term" value="F:RNA binding"/>
    <property type="evidence" value="ECO:0007669"/>
    <property type="project" value="TreeGrafter"/>
</dbReference>
<feature type="compositionally biased region" description="Polar residues" evidence="10">
    <location>
        <begin position="109"/>
        <end position="123"/>
    </location>
</feature>
<dbReference type="InterPro" id="IPR051644">
    <property type="entry name" value="TRAMP_AT-DNA-binding"/>
</dbReference>
<evidence type="ECO:0000256" key="4">
    <source>
        <dbReference type="ARBA" id="ARBA00022771"/>
    </source>
</evidence>
<dbReference type="OrthoDB" id="7608935at2759"/>
<dbReference type="GO" id="GO:0071038">
    <property type="term" value="P:TRAMP-dependent tRNA surveillance pathway"/>
    <property type="evidence" value="ECO:0007669"/>
    <property type="project" value="TreeGrafter"/>
</dbReference>
<feature type="compositionally biased region" description="Basic and acidic residues" evidence="10">
    <location>
        <begin position="64"/>
        <end position="74"/>
    </location>
</feature>
<evidence type="ECO:0000256" key="5">
    <source>
        <dbReference type="ARBA" id="ARBA00022833"/>
    </source>
</evidence>
<feature type="region of interest" description="Disordered" evidence="10">
    <location>
        <begin position="409"/>
        <end position="437"/>
    </location>
</feature>
<dbReference type="Gene3D" id="4.10.60.10">
    <property type="entry name" value="Zinc finger, CCHC-type"/>
    <property type="match status" value="2"/>
</dbReference>
<accession>A0A151XC64</accession>
<evidence type="ECO:0000256" key="8">
    <source>
        <dbReference type="ARBA" id="ARBA00043023"/>
    </source>
</evidence>
<evidence type="ECO:0000256" key="3">
    <source>
        <dbReference type="ARBA" id="ARBA00022737"/>
    </source>
</evidence>
<evidence type="ECO:0000313" key="13">
    <source>
        <dbReference type="Proteomes" id="UP000075809"/>
    </source>
</evidence>
<dbReference type="PANTHER" id="PTHR46543">
    <property type="entry name" value="ZINC FINGER CCHC DOMAIN-CONTAINING PROTEIN 7"/>
    <property type="match status" value="1"/>
</dbReference>
<dbReference type="GO" id="GO:0071039">
    <property type="term" value="P:nuclear polyadenylation-dependent CUT catabolic process"/>
    <property type="evidence" value="ECO:0007669"/>
    <property type="project" value="TreeGrafter"/>
</dbReference>
<dbReference type="Proteomes" id="UP000075809">
    <property type="component" value="Unassembled WGS sequence"/>
</dbReference>
<feature type="compositionally biased region" description="Polar residues" evidence="10">
    <location>
        <begin position="78"/>
        <end position="101"/>
    </location>
</feature>
<dbReference type="AlphaFoldDB" id="A0A151XC64"/>
<feature type="domain" description="CCHC-type" evidence="11">
    <location>
        <begin position="505"/>
        <end position="520"/>
    </location>
</feature>
<feature type="region of interest" description="Disordered" evidence="10">
    <location>
        <begin position="242"/>
        <end position="292"/>
    </location>
</feature>
<dbReference type="PANTHER" id="PTHR46543:SF1">
    <property type="entry name" value="ZINC FINGER CCHC DOMAIN-CONTAINING PROTEIN 7"/>
    <property type="match status" value="1"/>
</dbReference>
<evidence type="ECO:0000256" key="2">
    <source>
        <dbReference type="ARBA" id="ARBA00022723"/>
    </source>
</evidence>
<dbReference type="GO" id="GO:0071037">
    <property type="term" value="P:nuclear polyadenylation-dependent snRNA catabolic process"/>
    <property type="evidence" value="ECO:0007669"/>
    <property type="project" value="TreeGrafter"/>
</dbReference>
<dbReference type="SMART" id="SM00343">
    <property type="entry name" value="ZnF_C2HC"/>
    <property type="match status" value="4"/>
</dbReference>
<evidence type="ECO:0000256" key="10">
    <source>
        <dbReference type="SAM" id="MobiDB-lite"/>
    </source>
</evidence>
<evidence type="ECO:0000256" key="6">
    <source>
        <dbReference type="ARBA" id="ARBA00023242"/>
    </source>
</evidence>
<evidence type="ECO:0000256" key="1">
    <source>
        <dbReference type="ARBA" id="ARBA00004123"/>
    </source>
</evidence>
<keyword evidence="2" id="KW-0479">Metal-binding</keyword>
<evidence type="ECO:0000259" key="11">
    <source>
        <dbReference type="PROSITE" id="PS50158"/>
    </source>
</evidence>
<dbReference type="InterPro" id="IPR001878">
    <property type="entry name" value="Znf_CCHC"/>
</dbReference>
<dbReference type="SUPFAM" id="SSF57756">
    <property type="entry name" value="Retrovirus zinc finger-like domains"/>
    <property type="match status" value="1"/>
</dbReference>
<dbReference type="GO" id="GO:0008270">
    <property type="term" value="F:zinc ion binding"/>
    <property type="evidence" value="ECO:0007669"/>
    <property type="project" value="UniProtKB-KW"/>
</dbReference>
<dbReference type="KEGG" id="mzt:108720342"/>
<dbReference type="GO" id="GO:0071035">
    <property type="term" value="P:nuclear polyadenylation-dependent rRNA catabolic process"/>
    <property type="evidence" value="ECO:0007669"/>
    <property type="project" value="TreeGrafter"/>
</dbReference>
<comment type="subcellular location">
    <subcellularLocation>
        <location evidence="1">Nucleus</location>
    </subcellularLocation>
</comment>
<keyword evidence="13" id="KW-1185">Reference proteome</keyword>
<feature type="domain" description="CCHC-type" evidence="11">
    <location>
        <begin position="528"/>
        <end position="543"/>
    </location>
</feature>
<feature type="region of interest" description="Disordered" evidence="10">
    <location>
        <begin position="186"/>
        <end position="225"/>
    </location>
</feature>
<feature type="compositionally biased region" description="Polar residues" evidence="10">
    <location>
        <begin position="260"/>
        <end position="292"/>
    </location>
</feature>
<proteinExistence type="predicted"/>
<keyword evidence="4 9" id="KW-0863">Zinc-finger</keyword>
<sequence length="1278" mass="147440">MSNNVAEKNNSFEDYYNIDNFNDSELQARLYAEIYYESNIEGESGTTDSSRTIKFDNMATETNVESKRIQHESEEQSLEQPSTSKITGDSQKIPSMHQSEFAQVETVLSRETNSAHGNKNSENPLVVQGKEKKENSAKKHKSSKHAKTTRKESSENDNNDTIYSKYNVVSKCVKQKVHLLLAEQMNKDEDSSDSEKSIFEVPVPPKPEPPLIDLQDSDEENGSNSRIDDVLILRNWNNVSLKTYSRGPPFRNRELEIPRSNPQDTSSKSKNTTRSYNKDTVNSGKSIQTSTSAQDVVEDIVLNCTTIQRGAKNLSEIKQLSKGAEIKQQSKSTENMSQNFKKTLSSKGNNKNVNLQQETSVTSGKKLQPMQRNIDKGNNVYFTHIERNKNSATEPCNPVIDRKRRYNNEIDDQSKQKRQCTSQQNNQSVISQYNSTGEKKNISNEFFESMSEEMKNYYNSSRGQENFDMRELQQGMSKDPRMWTILDEDLMPCPPSRRVRFWNVKCTNCNQDGHRRYDCPTPHRPPSCYMCGIKGHVEFRCPQKMCLTCGKPQNTFRNTCEYCRILYCTMCDSVGHEQNQCPDLWRRYHQTTDMSSKPQDPGNVIKPSRLLYCCNCTKRGHESSTCREYRWSENFPTPAAVTNYTDGPIYHPSSLHASSYPGPDSELDFSLSETTENETSIPQNTIDTQQTITTEDVESSVNQDTHLSNIDFYISPISQEIEHISPTKDDLKSSFIWPTVKTNFKSTKVNYITFSKLVCSYGIFPNKDDKDARMVLTTLNTFLSCVDNNFTMIKNLIEHRTAPNFLAILTAKAKIEFEVNIGFIYHKTLSLQLIAMKDYIESLYDLLKYWLNLPEDEKDYGIDVNLPVISIKMFNVLQSREAQLEKMRFKCYIDLVGGQDDPRLIYASVTSEKIKVKVHKRYKNKRYNEARLRDSISAKAYIRLRRNLFRLQTKLLMITNTEPEPNVYVRTFQDIMRRFRLGHYQTNEKLDTATYLRFNLLYNQLFVPHTSQNVHELLQRMELEEKKLKNSLQPESEIRHVLEKQQESEIHHIPANQENSVCTSTVYTSSATPYTSPNINSEYSSVINNQRNNEILNNEPSVNNTSLETSKLTNYNEITITIKNSLAQDSEIMPSNTAPMSPVKSKKSEPNKDFIQLSTSEVKVDSNISKNKQNVNVNNTQLSKKEKLKRLKEEKRLSDLKLNEMLKNQNIYDIALNLIKTARGFKLPYMKNVADETQRKVDKRTIKVKHLRSLSKLIRFEKNHQKTVSNFCNFLKKK</sequence>
<feature type="compositionally biased region" description="Polar residues" evidence="10">
    <location>
        <begin position="419"/>
        <end position="436"/>
    </location>
</feature>
<dbReference type="GO" id="GO:0071036">
    <property type="term" value="P:nuclear polyadenylation-dependent snoRNA catabolic process"/>
    <property type="evidence" value="ECO:0007669"/>
    <property type="project" value="TreeGrafter"/>
</dbReference>
<gene>
    <name evidence="12" type="ORF">ALC60_03003</name>
</gene>
<dbReference type="STRING" id="64791.A0A151XC64"/>
<evidence type="ECO:0000256" key="9">
    <source>
        <dbReference type="PROSITE-ProRule" id="PRU00047"/>
    </source>
</evidence>
<feature type="compositionally biased region" description="Basic residues" evidence="10">
    <location>
        <begin position="138"/>
        <end position="148"/>
    </location>
</feature>
<feature type="region of interest" description="Disordered" evidence="10">
    <location>
        <begin position="39"/>
        <end position="160"/>
    </location>
</feature>
<protein>
    <recommendedName>
        <fullName evidence="7">Zinc finger CCHC domain-containing protein 7</fullName>
    </recommendedName>
    <alternativeName>
        <fullName evidence="8">TRAMP-like complex RNA-binding factor ZCCHC7</fullName>
    </alternativeName>
</protein>
<dbReference type="GO" id="GO:0031499">
    <property type="term" value="C:TRAMP complex"/>
    <property type="evidence" value="ECO:0007669"/>
    <property type="project" value="TreeGrafter"/>
</dbReference>
<name>A0A151XC64_9HYME</name>
<reference evidence="12" key="1">
    <citation type="submission" date="2015-09" db="EMBL/GenBank/DDBJ databases">
        <title>Trachymyrmex zeteki WGS genome.</title>
        <authorList>
            <person name="Nygaard S."/>
            <person name="Hu H."/>
            <person name="Boomsma J."/>
            <person name="Zhang G."/>
        </authorList>
    </citation>
    <scope>NUCLEOTIDE SEQUENCE [LARGE SCALE GENOMIC DNA]</scope>
    <source>
        <strain evidence="12">Tzet28-1</strain>
        <tissue evidence="12">Whole body</tissue>
    </source>
</reference>
<dbReference type="EMBL" id="KQ982314">
    <property type="protein sequence ID" value="KYQ57954.1"/>
    <property type="molecule type" value="Genomic_DNA"/>
</dbReference>
<organism evidence="12 13">
    <name type="scientific">Mycetomoellerius zeteki</name>
    <dbReference type="NCBI Taxonomy" id="64791"/>
    <lineage>
        <taxon>Eukaryota</taxon>
        <taxon>Metazoa</taxon>
        <taxon>Ecdysozoa</taxon>
        <taxon>Arthropoda</taxon>
        <taxon>Hexapoda</taxon>
        <taxon>Insecta</taxon>
        <taxon>Pterygota</taxon>
        <taxon>Neoptera</taxon>
        <taxon>Endopterygota</taxon>
        <taxon>Hymenoptera</taxon>
        <taxon>Apocrita</taxon>
        <taxon>Aculeata</taxon>
        <taxon>Formicoidea</taxon>
        <taxon>Formicidae</taxon>
        <taxon>Myrmicinae</taxon>
        <taxon>Mycetomoellerius</taxon>
    </lineage>
</organism>
<dbReference type="InterPro" id="IPR036875">
    <property type="entry name" value="Znf_CCHC_sf"/>
</dbReference>
<dbReference type="PROSITE" id="PS50158">
    <property type="entry name" value="ZF_CCHC"/>
    <property type="match status" value="2"/>
</dbReference>